<proteinExistence type="predicted"/>
<gene>
    <name evidence="2" type="ORF">RFI_22815</name>
</gene>
<dbReference type="Proteomes" id="UP000023152">
    <property type="component" value="Unassembled WGS sequence"/>
</dbReference>
<comment type="caution">
    <text evidence="2">The sequence shown here is derived from an EMBL/GenBank/DDBJ whole genome shotgun (WGS) entry which is preliminary data.</text>
</comment>
<dbReference type="AlphaFoldDB" id="X6MLM1"/>
<keyword evidence="1" id="KW-1133">Transmembrane helix</keyword>
<organism evidence="2 3">
    <name type="scientific">Reticulomyxa filosa</name>
    <dbReference type="NCBI Taxonomy" id="46433"/>
    <lineage>
        <taxon>Eukaryota</taxon>
        <taxon>Sar</taxon>
        <taxon>Rhizaria</taxon>
        <taxon>Retaria</taxon>
        <taxon>Foraminifera</taxon>
        <taxon>Monothalamids</taxon>
        <taxon>Reticulomyxidae</taxon>
        <taxon>Reticulomyxa</taxon>
    </lineage>
</organism>
<keyword evidence="1" id="KW-0812">Transmembrane</keyword>
<feature type="transmembrane region" description="Helical" evidence="1">
    <location>
        <begin position="236"/>
        <end position="259"/>
    </location>
</feature>
<sequence length="299" mass="33799">MYVYVFFFFLKKKKDVKLPGSDNVQEHCYPTGVVHNYSTKALEHLGFVRCYAASYSDKTDFTDIMEKCPVYIGDVDFNMPLFFGACKSADCEDEIYMGSFTNDNQLLVYLGNPINLGEISTLENEETFQIGGLPIVSWLGFASSPTVDFAEENCDQFNPDDDDRLCWIMDHRKGGYRAGRNVDLDTNKNWHKVLYYSNRSVDYYSVCGYKNRYVPLTDLGILPVIISADAKAQSAVSFPVLTLLCLAGVILTLLILLCSKHKSKLSMKKICQWAASNKNVMVSQIVTEEYKPLLVTTDN</sequence>
<protein>
    <submittedName>
        <fullName evidence="2">Uncharacterized protein</fullName>
    </submittedName>
</protein>
<accession>X6MLM1</accession>
<evidence type="ECO:0000313" key="2">
    <source>
        <dbReference type="EMBL" id="ETO14551.1"/>
    </source>
</evidence>
<evidence type="ECO:0000313" key="3">
    <source>
        <dbReference type="Proteomes" id="UP000023152"/>
    </source>
</evidence>
<evidence type="ECO:0000256" key="1">
    <source>
        <dbReference type="SAM" id="Phobius"/>
    </source>
</evidence>
<keyword evidence="1" id="KW-0472">Membrane</keyword>
<dbReference type="EMBL" id="ASPP01019971">
    <property type="protein sequence ID" value="ETO14551.1"/>
    <property type="molecule type" value="Genomic_DNA"/>
</dbReference>
<name>X6MLM1_RETFI</name>
<reference evidence="2 3" key="1">
    <citation type="journal article" date="2013" name="Curr. Biol.">
        <title>The Genome of the Foraminiferan Reticulomyxa filosa.</title>
        <authorList>
            <person name="Glockner G."/>
            <person name="Hulsmann N."/>
            <person name="Schleicher M."/>
            <person name="Noegel A.A."/>
            <person name="Eichinger L."/>
            <person name="Gallinger C."/>
            <person name="Pawlowski J."/>
            <person name="Sierra R."/>
            <person name="Euteneuer U."/>
            <person name="Pillet L."/>
            <person name="Moustafa A."/>
            <person name="Platzer M."/>
            <person name="Groth M."/>
            <person name="Szafranski K."/>
            <person name="Schliwa M."/>
        </authorList>
    </citation>
    <scope>NUCLEOTIDE SEQUENCE [LARGE SCALE GENOMIC DNA]</scope>
</reference>
<keyword evidence="3" id="KW-1185">Reference proteome</keyword>